<evidence type="ECO:0000256" key="2">
    <source>
        <dbReference type="ARBA" id="ARBA00022643"/>
    </source>
</evidence>
<evidence type="ECO:0000256" key="1">
    <source>
        <dbReference type="ARBA" id="ARBA00022630"/>
    </source>
</evidence>
<protein>
    <recommendedName>
        <fullName evidence="3">NADPH-dependent FMN reductase-like domain-containing protein</fullName>
    </recommendedName>
</protein>
<dbReference type="AlphaFoldDB" id="A0A5K7Z6I8"/>
<dbReference type="InterPro" id="IPR005025">
    <property type="entry name" value="FMN_Rdtase-like_dom"/>
</dbReference>
<keyword evidence="1" id="KW-0285">Flavoprotein</keyword>
<reference evidence="4 5" key="1">
    <citation type="submission" date="2019-11" db="EMBL/GenBank/DDBJ databases">
        <title>Comparative genomics of hydrocarbon-degrading Desulfosarcina strains.</title>
        <authorList>
            <person name="Watanabe M."/>
            <person name="Kojima H."/>
            <person name="Fukui M."/>
        </authorList>
    </citation>
    <scope>NUCLEOTIDE SEQUENCE [LARGE SCALE GENOMIC DNA]</scope>
    <source>
        <strain evidence="4 5">PP31</strain>
    </source>
</reference>
<proteinExistence type="predicted"/>
<keyword evidence="2" id="KW-0288">FMN</keyword>
<dbReference type="InterPro" id="IPR051796">
    <property type="entry name" value="ISF_SsuE-like"/>
</dbReference>
<evidence type="ECO:0000259" key="3">
    <source>
        <dbReference type="Pfam" id="PF03358"/>
    </source>
</evidence>
<accession>A0A5K7Z6I8</accession>
<dbReference type="PANTHER" id="PTHR43278:SF1">
    <property type="entry name" value="IRON-SULFUR FLAVOPROTEIN MJ1083"/>
    <property type="match status" value="1"/>
</dbReference>
<keyword evidence="5" id="KW-1185">Reference proteome</keyword>
<sequence>MKKVLGIVGSARRLGNCEIMVKEVFRGLDQPCELRLLRLTDFRIEPCRGCYACLFKDGTCSIGDDCSVVVDAIAAADALILAAPAYFLGAHSSLKRFLDRGLAFYSALDRLWGKPAVGVAIAGVPGLEGSTLLGVENFLKMVLADVRQTRVVYGAMPGEIFLNEDNRAAARSLAGSLFGTRVPKTAPCCPLCGGDTFRFLGPGRVRCMLCSNAGTIRMENGTAVVEIEKSDHQLFLTRQDVLDHKAWLVGMKERFMSLRKTLKPITVDYRKEGSWVKPHQTTTSHGQNEDDAP</sequence>
<dbReference type="Pfam" id="PF03358">
    <property type="entry name" value="FMN_red"/>
    <property type="match status" value="1"/>
</dbReference>
<dbReference type="InterPro" id="IPR029039">
    <property type="entry name" value="Flavoprotein-like_sf"/>
</dbReference>
<dbReference type="EMBL" id="AP021875">
    <property type="protein sequence ID" value="BBO74064.1"/>
    <property type="molecule type" value="Genomic_DNA"/>
</dbReference>
<dbReference type="GO" id="GO:0016491">
    <property type="term" value="F:oxidoreductase activity"/>
    <property type="evidence" value="ECO:0007669"/>
    <property type="project" value="InterPro"/>
</dbReference>
<evidence type="ECO:0000313" key="4">
    <source>
        <dbReference type="EMBL" id="BBO74064.1"/>
    </source>
</evidence>
<evidence type="ECO:0000313" key="5">
    <source>
        <dbReference type="Proteomes" id="UP000427769"/>
    </source>
</evidence>
<name>A0A5K7Z6I8_9BACT</name>
<dbReference type="SUPFAM" id="SSF52218">
    <property type="entry name" value="Flavoproteins"/>
    <property type="match status" value="1"/>
</dbReference>
<dbReference type="KEGG" id="dwd:DSCW_14810"/>
<feature type="domain" description="NADPH-dependent FMN reductase-like" evidence="3">
    <location>
        <begin position="3"/>
        <end position="124"/>
    </location>
</feature>
<dbReference type="Gene3D" id="3.40.50.360">
    <property type="match status" value="1"/>
</dbReference>
<dbReference type="OrthoDB" id="9805976at2"/>
<organism evidence="4 5">
    <name type="scientific">Desulfosarcina widdelii</name>
    <dbReference type="NCBI Taxonomy" id="947919"/>
    <lineage>
        <taxon>Bacteria</taxon>
        <taxon>Pseudomonadati</taxon>
        <taxon>Thermodesulfobacteriota</taxon>
        <taxon>Desulfobacteria</taxon>
        <taxon>Desulfobacterales</taxon>
        <taxon>Desulfosarcinaceae</taxon>
        <taxon>Desulfosarcina</taxon>
    </lineage>
</organism>
<dbReference type="PANTHER" id="PTHR43278">
    <property type="entry name" value="NAD(P)H-DEPENDENT FMN-CONTAINING OXIDOREDUCTASE YWQN-RELATED"/>
    <property type="match status" value="1"/>
</dbReference>
<gene>
    <name evidence="4" type="ORF">DSCW_14810</name>
</gene>
<dbReference type="Proteomes" id="UP000427769">
    <property type="component" value="Chromosome"/>
</dbReference>
<dbReference type="RefSeq" id="WP_155303120.1">
    <property type="nucleotide sequence ID" value="NZ_AP021875.1"/>
</dbReference>